<organism evidence="2 3">
    <name type="scientific">Marmoricola endophyticus</name>
    <dbReference type="NCBI Taxonomy" id="2040280"/>
    <lineage>
        <taxon>Bacteria</taxon>
        <taxon>Bacillati</taxon>
        <taxon>Actinomycetota</taxon>
        <taxon>Actinomycetes</taxon>
        <taxon>Propionibacteriales</taxon>
        <taxon>Nocardioidaceae</taxon>
        <taxon>Marmoricola</taxon>
    </lineage>
</organism>
<evidence type="ECO:0000313" key="3">
    <source>
        <dbReference type="Proteomes" id="UP000649179"/>
    </source>
</evidence>
<feature type="transmembrane region" description="Helical" evidence="1">
    <location>
        <begin position="108"/>
        <end position="127"/>
    </location>
</feature>
<feature type="transmembrane region" description="Helical" evidence="1">
    <location>
        <begin position="244"/>
        <end position="265"/>
    </location>
</feature>
<proteinExistence type="predicted"/>
<evidence type="ECO:0000256" key="1">
    <source>
        <dbReference type="SAM" id="Phobius"/>
    </source>
</evidence>
<dbReference type="EMBL" id="BMKQ01000001">
    <property type="protein sequence ID" value="GGF50407.1"/>
    <property type="molecule type" value="Genomic_DNA"/>
</dbReference>
<feature type="transmembrane region" description="Helical" evidence="1">
    <location>
        <begin position="147"/>
        <end position="167"/>
    </location>
</feature>
<dbReference type="Pfam" id="PF09490">
    <property type="entry name" value="CbtA"/>
    <property type="match status" value="1"/>
</dbReference>
<reference evidence="2" key="2">
    <citation type="submission" date="2020-09" db="EMBL/GenBank/DDBJ databases">
        <authorList>
            <person name="Sun Q."/>
            <person name="Zhou Y."/>
        </authorList>
    </citation>
    <scope>NUCLEOTIDE SEQUENCE</scope>
    <source>
        <strain evidence="2">CGMCC 1.16067</strain>
    </source>
</reference>
<accession>A0A917BL65</accession>
<gene>
    <name evidence="2" type="ORF">GCM10011519_25440</name>
</gene>
<dbReference type="RefSeq" id="WP_188780105.1">
    <property type="nucleotide sequence ID" value="NZ_BMKQ01000001.1"/>
</dbReference>
<keyword evidence="1" id="KW-1133">Transmembrane helix</keyword>
<name>A0A917BL65_9ACTN</name>
<dbReference type="InterPro" id="IPR012666">
    <property type="entry name" value="CbtA_put"/>
</dbReference>
<keyword evidence="1" id="KW-0812">Transmembrane</keyword>
<protein>
    <recommendedName>
        <fullName evidence="4">Cobalt transporter</fullName>
    </recommendedName>
</protein>
<sequence>MEKKLILRGALAGGLGGLLAFVFARIFAEPLIQQAIDYEEGRGEAQEKLDRAAGLAVGGHEHEIFSRTIQADVGIGVGLIVFGVALGALFAVAYVICIGRTGNIRPRALALLVAAAGFVGFYLVPFMKYPANPPAVGNDDTIVQRTQLYLIMVAASLILMFVAVVLGQRLAKRIGTWPASMWAGLGFLVAVGVVMLVLPPLGHLDANVAEAGKRATETPLPLRDPEGNIVFPGFPADVLAKFRVYSVTAQLILWATIGLVFAPLADRLLTGKRSGSARVEETSAA</sequence>
<dbReference type="Proteomes" id="UP000649179">
    <property type="component" value="Unassembled WGS sequence"/>
</dbReference>
<reference evidence="2" key="1">
    <citation type="journal article" date="2014" name="Int. J. Syst. Evol. Microbiol.">
        <title>Complete genome sequence of Corynebacterium casei LMG S-19264T (=DSM 44701T), isolated from a smear-ripened cheese.</title>
        <authorList>
            <consortium name="US DOE Joint Genome Institute (JGI-PGF)"/>
            <person name="Walter F."/>
            <person name="Albersmeier A."/>
            <person name="Kalinowski J."/>
            <person name="Ruckert C."/>
        </authorList>
    </citation>
    <scope>NUCLEOTIDE SEQUENCE</scope>
    <source>
        <strain evidence="2">CGMCC 1.16067</strain>
    </source>
</reference>
<evidence type="ECO:0008006" key="4">
    <source>
        <dbReference type="Google" id="ProtNLM"/>
    </source>
</evidence>
<feature type="transmembrane region" description="Helical" evidence="1">
    <location>
        <begin position="73"/>
        <end position="96"/>
    </location>
</feature>
<keyword evidence="3" id="KW-1185">Reference proteome</keyword>
<feature type="transmembrane region" description="Helical" evidence="1">
    <location>
        <begin position="179"/>
        <end position="198"/>
    </location>
</feature>
<dbReference type="AlphaFoldDB" id="A0A917BL65"/>
<comment type="caution">
    <text evidence="2">The sequence shown here is derived from an EMBL/GenBank/DDBJ whole genome shotgun (WGS) entry which is preliminary data.</text>
</comment>
<keyword evidence="1" id="KW-0472">Membrane</keyword>
<evidence type="ECO:0000313" key="2">
    <source>
        <dbReference type="EMBL" id="GGF50407.1"/>
    </source>
</evidence>